<proteinExistence type="predicted"/>
<sequence>MSDDTQSPSRRSIIKSMVFIPIGVAGAAGAVRALQPASASAADAAAAEGKPEAYTPAFFNAAEWRFLGAAVDRLIPHDEHGPGAIELGVLEFLDRHMQTPYASGDIWYMQGPFVSAAPEFGYQGKLGLRDIIRVGIKNLDAYCVSQPGGKAFAELDPKKQEELLKAAEGGKLKLEDISAKLFFTNLLNEVRNGYFADPKHGGNKGMGSWKMIGYPGMRADYLDWVQVRDKPYPIGPVDLAGRRG</sequence>
<dbReference type="Proteomes" id="UP000666369">
    <property type="component" value="Unassembled WGS sequence"/>
</dbReference>
<dbReference type="Pfam" id="PF13618">
    <property type="entry name" value="Gluconate_2-dh3"/>
    <property type="match status" value="1"/>
</dbReference>
<dbReference type="PROSITE" id="PS51318">
    <property type="entry name" value="TAT"/>
    <property type="match status" value="1"/>
</dbReference>
<dbReference type="EMBL" id="JAADJT010000013">
    <property type="protein sequence ID" value="NGZ87464.1"/>
    <property type="molecule type" value="Genomic_DNA"/>
</dbReference>
<evidence type="ECO:0000313" key="1">
    <source>
        <dbReference type="EMBL" id="NGZ87464.1"/>
    </source>
</evidence>
<dbReference type="InterPro" id="IPR006311">
    <property type="entry name" value="TAT_signal"/>
</dbReference>
<gene>
    <name evidence="1" type="ORF">GW587_24795</name>
</gene>
<protein>
    <submittedName>
        <fullName evidence="1">Gluconate 2-dehydrogenase subunit 3 family protein</fullName>
    </submittedName>
</protein>
<accession>A0ABX0FSN2</accession>
<evidence type="ECO:0000313" key="2">
    <source>
        <dbReference type="Proteomes" id="UP000666369"/>
    </source>
</evidence>
<dbReference type="InterPro" id="IPR027056">
    <property type="entry name" value="Gluconate_2DH_su3"/>
</dbReference>
<keyword evidence="2" id="KW-1185">Reference proteome</keyword>
<name>A0ABX0FSN2_9BURK</name>
<comment type="caution">
    <text evidence="1">The sequence shown here is derived from an EMBL/GenBank/DDBJ whole genome shotgun (WGS) entry which is preliminary data.</text>
</comment>
<reference evidence="2" key="2">
    <citation type="submission" date="2023-07" db="EMBL/GenBank/DDBJ databases">
        <title>Duganella aceri sp. nov., isolated from tree sap.</title>
        <authorList>
            <person name="Kim I.S."/>
        </authorList>
    </citation>
    <scope>NUCLEOTIDE SEQUENCE [LARGE SCALE GENOMIC DNA]</scope>
    <source>
        <strain evidence="2">SAP-35</strain>
    </source>
</reference>
<dbReference type="RefSeq" id="WP_166107595.1">
    <property type="nucleotide sequence ID" value="NZ_JAADJT010000013.1"/>
</dbReference>
<organism evidence="1 2">
    <name type="scientific">Duganella aceris</name>
    <dbReference type="NCBI Taxonomy" id="2703883"/>
    <lineage>
        <taxon>Bacteria</taxon>
        <taxon>Pseudomonadati</taxon>
        <taxon>Pseudomonadota</taxon>
        <taxon>Betaproteobacteria</taxon>
        <taxon>Burkholderiales</taxon>
        <taxon>Oxalobacteraceae</taxon>
        <taxon>Telluria group</taxon>
        <taxon>Duganella</taxon>
    </lineage>
</organism>
<reference evidence="1 2" key="1">
    <citation type="submission" date="2020-01" db="EMBL/GenBank/DDBJ databases">
        <authorList>
            <person name="Lee S.D."/>
        </authorList>
    </citation>
    <scope>NUCLEOTIDE SEQUENCE [LARGE SCALE GENOMIC DNA]</scope>
    <source>
        <strain evidence="1 2">SAP-35</strain>
    </source>
</reference>